<evidence type="ECO:0000313" key="4">
    <source>
        <dbReference type="Proteomes" id="UP001500620"/>
    </source>
</evidence>
<keyword evidence="1 3" id="KW-0489">Methyltransferase</keyword>
<dbReference type="GO" id="GO:0008168">
    <property type="term" value="F:methyltransferase activity"/>
    <property type="evidence" value="ECO:0007669"/>
    <property type="project" value="UniProtKB-KW"/>
</dbReference>
<dbReference type="InterPro" id="IPR050078">
    <property type="entry name" value="Ribosomal_L11_MeTrfase_PrmA"/>
</dbReference>
<dbReference type="Proteomes" id="UP001500620">
    <property type="component" value="Unassembled WGS sequence"/>
</dbReference>
<reference evidence="4" key="1">
    <citation type="journal article" date="2019" name="Int. J. Syst. Evol. Microbiol.">
        <title>The Global Catalogue of Microorganisms (GCM) 10K type strain sequencing project: providing services to taxonomists for standard genome sequencing and annotation.</title>
        <authorList>
            <consortium name="The Broad Institute Genomics Platform"/>
            <consortium name="The Broad Institute Genome Sequencing Center for Infectious Disease"/>
            <person name="Wu L."/>
            <person name="Ma J."/>
        </authorList>
    </citation>
    <scope>NUCLEOTIDE SEQUENCE [LARGE SCALE GENOMIC DNA]</scope>
    <source>
        <strain evidence="4">JCM 17441</strain>
    </source>
</reference>
<comment type="caution">
    <text evidence="3">The sequence shown here is derived from an EMBL/GenBank/DDBJ whole genome shotgun (WGS) entry which is preliminary data.</text>
</comment>
<protein>
    <submittedName>
        <fullName evidence="3">Methyltransferase</fullName>
    </submittedName>
</protein>
<sequence length="192" mass="20021">MLPEIELELAPPGVRLFDATGGYRSDTPPPFWSFAWPGGVALARYLLDHPAVVRGRSVVDLGAGSGLVGIAAALAGASRVTAVDTDAAALEAAVRNGRRNGVELETAEGLVPADVIVAGDVFYSASVAQSVLKVLRGAGAEALVGDPGRGFLPERLFEELAAYDVPVRPELEEDGDVMRTRVWRLKATSGAA</sequence>
<dbReference type="EMBL" id="BAABAT010000033">
    <property type="protein sequence ID" value="GAA4258936.1"/>
    <property type="molecule type" value="Genomic_DNA"/>
</dbReference>
<dbReference type="PANTHER" id="PTHR43648">
    <property type="entry name" value="ELECTRON TRANSFER FLAVOPROTEIN BETA SUBUNIT LYSINE METHYLTRANSFERASE"/>
    <property type="match status" value="1"/>
</dbReference>
<dbReference type="InterPro" id="IPR029063">
    <property type="entry name" value="SAM-dependent_MTases_sf"/>
</dbReference>
<gene>
    <name evidence="3" type="ORF">GCM10022255_081550</name>
</gene>
<evidence type="ECO:0000256" key="2">
    <source>
        <dbReference type="ARBA" id="ARBA00022679"/>
    </source>
</evidence>
<evidence type="ECO:0000256" key="1">
    <source>
        <dbReference type="ARBA" id="ARBA00022603"/>
    </source>
</evidence>
<dbReference type="GO" id="GO:0032259">
    <property type="term" value="P:methylation"/>
    <property type="evidence" value="ECO:0007669"/>
    <property type="project" value="UniProtKB-KW"/>
</dbReference>
<keyword evidence="2" id="KW-0808">Transferase</keyword>
<proteinExistence type="predicted"/>
<dbReference type="SUPFAM" id="SSF53335">
    <property type="entry name" value="S-adenosyl-L-methionine-dependent methyltransferases"/>
    <property type="match status" value="1"/>
</dbReference>
<dbReference type="RefSeq" id="WP_345135875.1">
    <property type="nucleotide sequence ID" value="NZ_BAABAT010000033.1"/>
</dbReference>
<name>A0ABP8DLT2_9ACTN</name>
<evidence type="ECO:0000313" key="3">
    <source>
        <dbReference type="EMBL" id="GAA4258936.1"/>
    </source>
</evidence>
<keyword evidence="4" id="KW-1185">Reference proteome</keyword>
<dbReference type="Pfam" id="PF06325">
    <property type="entry name" value="PrmA"/>
    <property type="match status" value="1"/>
</dbReference>
<dbReference type="PANTHER" id="PTHR43648:SF1">
    <property type="entry name" value="ELECTRON TRANSFER FLAVOPROTEIN BETA SUBUNIT LYSINE METHYLTRANSFERASE"/>
    <property type="match status" value="1"/>
</dbReference>
<organism evidence="3 4">
    <name type="scientific">Dactylosporangium darangshiense</name>
    <dbReference type="NCBI Taxonomy" id="579108"/>
    <lineage>
        <taxon>Bacteria</taxon>
        <taxon>Bacillati</taxon>
        <taxon>Actinomycetota</taxon>
        <taxon>Actinomycetes</taxon>
        <taxon>Micromonosporales</taxon>
        <taxon>Micromonosporaceae</taxon>
        <taxon>Dactylosporangium</taxon>
    </lineage>
</organism>
<accession>A0ABP8DLT2</accession>
<dbReference type="Gene3D" id="3.40.50.150">
    <property type="entry name" value="Vaccinia Virus protein VP39"/>
    <property type="match status" value="1"/>
</dbReference>
<dbReference type="CDD" id="cd02440">
    <property type="entry name" value="AdoMet_MTases"/>
    <property type="match status" value="1"/>
</dbReference>